<keyword evidence="4" id="KW-1185">Reference proteome</keyword>
<evidence type="ECO:0000256" key="2">
    <source>
        <dbReference type="SAM" id="MobiDB-lite"/>
    </source>
</evidence>
<comment type="similarity">
    <text evidence="1">Belongs to the UPF0711 family.</text>
</comment>
<reference evidence="3 4" key="1">
    <citation type="submission" date="2024-05" db="EMBL/GenBank/DDBJ databases">
        <title>A high-quality chromosomal-level genome assembly of Topmouth culter (Culter alburnus).</title>
        <authorList>
            <person name="Zhao H."/>
        </authorList>
    </citation>
    <scope>NUCLEOTIDE SEQUENCE [LARGE SCALE GENOMIC DNA]</scope>
    <source>
        <strain evidence="3">CATC2023</strain>
        <tissue evidence="3">Muscle</tissue>
    </source>
</reference>
<feature type="compositionally biased region" description="Polar residues" evidence="2">
    <location>
        <begin position="146"/>
        <end position="159"/>
    </location>
</feature>
<organism evidence="3 4">
    <name type="scientific">Culter alburnus</name>
    <name type="common">Topmouth culter</name>
    <dbReference type="NCBI Taxonomy" id="194366"/>
    <lineage>
        <taxon>Eukaryota</taxon>
        <taxon>Metazoa</taxon>
        <taxon>Chordata</taxon>
        <taxon>Craniata</taxon>
        <taxon>Vertebrata</taxon>
        <taxon>Euteleostomi</taxon>
        <taxon>Actinopterygii</taxon>
        <taxon>Neopterygii</taxon>
        <taxon>Teleostei</taxon>
        <taxon>Ostariophysi</taxon>
        <taxon>Cypriniformes</taxon>
        <taxon>Xenocyprididae</taxon>
        <taxon>Xenocypridinae</taxon>
        <taxon>Culter</taxon>
    </lineage>
</organism>
<name>A0AAW1Z991_CULAL</name>
<feature type="compositionally biased region" description="Low complexity" evidence="2">
    <location>
        <begin position="160"/>
        <end position="186"/>
    </location>
</feature>
<dbReference type="PANTHER" id="PTHR31402:SF2">
    <property type="entry name" value="UPF0711 PROTEIN C18ORF21"/>
    <property type="match status" value="1"/>
</dbReference>
<feature type="region of interest" description="Disordered" evidence="2">
    <location>
        <begin position="133"/>
        <end position="187"/>
    </location>
</feature>
<proteinExistence type="inferred from homology"/>
<protein>
    <submittedName>
        <fullName evidence="3">Uncharacterized protein</fullName>
    </submittedName>
</protein>
<dbReference type="Pfam" id="PF15719">
    <property type="entry name" value="Rmp24-like"/>
    <property type="match status" value="1"/>
</dbReference>
<accession>A0AAW1Z991</accession>
<dbReference type="EMBL" id="JAWDJR010000019">
    <property type="protein sequence ID" value="KAK9957483.1"/>
    <property type="molecule type" value="Genomic_DNA"/>
</dbReference>
<dbReference type="PANTHER" id="PTHR31402">
    <property type="entry name" value="UPF0711 PROTEIN C18ORF21"/>
    <property type="match status" value="1"/>
</dbReference>
<evidence type="ECO:0000313" key="3">
    <source>
        <dbReference type="EMBL" id="KAK9957483.1"/>
    </source>
</evidence>
<comment type="caution">
    <text evidence="3">The sequence shown here is derived from an EMBL/GenBank/DDBJ whole genome shotgun (WGS) entry which is preliminary data.</text>
</comment>
<dbReference type="AlphaFoldDB" id="A0AAW1Z991"/>
<sequence>MFGGKSNLGFKFLLQASLLYKDICPEQSRFLMRIHQIQSKAPVIAKSMICPFCFQWQQLGNHHVRLRPKRKPTARIRKLLKRESAGKRLTAEQTVVLRKFKRASNALMATCHTCNKMSRQPGMNREFLATLSQKRSTPGSAGKPRTPQSVNRTPKSAVNRTPSGTPRSGSSNTSSASKTGSAKSSPFARLKKILMLENKQSSKKGGLKDFLSSL</sequence>
<dbReference type="Proteomes" id="UP001479290">
    <property type="component" value="Unassembled WGS sequence"/>
</dbReference>
<dbReference type="InterPro" id="IPR029779">
    <property type="entry name" value="Rmp24-like"/>
</dbReference>
<gene>
    <name evidence="3" type="ORF">ABG768_011727</name>
</gene>
<evidence type="ECO:0000256" key="1">
    <source>
        <dbReference type="ARBA" id="ARBA00006160"/>
    </source>
</evidence>
<evidence type="ECO:0000313" key="4">
    <source>
        <dbReference type="Proteomes" id="UP001479290"/>
    </source>
</evidence>